<dbReference type="SUPFAM" id="SSF53756">
    <property type="entry name" value="UDP-Glycosyltransferase/glycogen phosphorylase"/>
    <property type="match status" value="1"/>
</dbReference>
<evidence type="ECO:0000313" key="4">
    <source>
        <dbReference type="Proteomes" id="UP000057981"/>
    </source>
</evidence>
<evidence type="ECO:0000259" key="2">
    <source>
        <dbReference type="Pfam" id="PF13439"/>
    </source>
</evidence>
<dbReference type="GO" id="GO:0016757">
    <property type="term" value="F:glycosyltransferase activity"/>
    <property type="evidence" value="ECO:0007669"/>
    <property type="project" value="InterPro"/>
</dbReference>
<evidence type="ECO:0000259" key="1">
    <source>
        <dbReference type="Pfam" id="PF00534"/>
    </source>
</evidence>
<name>A0A0P0CEL9_9FLAO</name>
<dbReference type="PANTHER" id="PTHR12526:SF630">
    <property type="entry name" value="GLYCOSYLTRANSFERASE"/>
    <property type="match status" value="1"/>
</dbReference>
<dbReference type="InterPro" id="IPR001296">
    <property type="entry name" value="Glyco_trans_1"/>
</dbReference>
<dbReference type="EMBL" id="CP012898">
    <property type="protein sequence ID" value="ALJ04578.1"/>
    <property type="molecule type" value="Genomic_DNA"/>
</dbReference>
<dbReference type="KEGG" id="ahz:APS56_05240"/>
<keyword evidence="4" id="KW-1185">Reference proteome</keyword>
<reference evidence="3 4" key="1">
    <citation type="submission" date="2015-10" db="EMBL/GenBank/DDBJ databases">
        <authorList>
            <person name="Gilbert D.G."/>
        </authorList>
    </citation>
    <scope>NUCLEOTIDE SEQUENCE [LARGE SCALE GENOMIC DNA]</scope>
    <source>
        <strain evidence="4">HZ-22</strain>
    </source>
</reference>
<dbReference type="Proteomes" id="UP000057981">
    <property type="component" value="Chromosome"/>
</dbReference>
<dbReference type="Gene3D" id="3.40.50.2000">
    <property type="entry name" value="Glycogen Phosphorylase B"/>
    <property type="match status" value="2"/>
</dbReference>
<protein>
    <recommendedName>
        <fullName evidence="5">Glycosyltransferase</fullName>
    </recommendedName>
</protein>
<evidence type="ECO:0008006" key="5">
    <source>
        <dbReference type="Google" id="ProtNLM"/>
    </source>
</evidence>
<gene>
    <name evidence="3" type="ORF">APS56_05240</name>
</gene>
<organism evidence="3 4">
    <name type="scientific">Pseudalgibacter alginicilyticus</name>
    <dbReference type="NCBI Taxonomy" id="1736674"/>
    <lineage>
        <taxon>Bacteria</taxon>
        <taxon>Pseudomonadati</taxon>
        <taxon>Bacteroidota</taxon>
        <taxon>Flavobacteriia</taxon>
        <taxon>Flavobacteriales</taxon>
        <taxon>Flavobacteriaceae</taxon>
        <taxon>Pseudalgibacter</taxon>
    </lineage>
</organism>
<dbReference type="PATRIC" id="fig|1736674.3.peg.1075"/>
<dbReference type="InterPro" id="IPR028098">
    <property type="entry name" value="Glyco_trans_4-like_N"/>
</dbReference>
<dbReference type="STRING" id="1736674.APS56_05240"/>
<accession>A0A0P0CEL9</accession>
<dbReference type="Pfam" id="PF13439">
    <property type="entry name" value="Glyco_transf_4"/>
    <property type="match status" value="1"/>
</dbReference>
<evidence type="ECO:0000313" key="3">
    <source>
        <dbReference type="EMBL" id="ALJ04578.1"/>
    </source>
</evidence>
<dbReference type="AlphaFoldDB" id="A0A0P0CEL9"/>
<dbReference type="OrthoDB" id="823685at2"/>
<feature type="domain" description="Glycosyltransferase subfamily 4-like N-terminal" evidence="2">
    <location>
        <begin position="13"/>
        <end position="148"/>
    </location>
</feature>
<proteinExistence type="predicted"/>
<dbReference type="RefSeq" id="WP_054725598.1">
    <property type="nucleotide sequence ID" value="NZ_CP012898.1"/>
</dbReference>
<dbReference type="Pfam" id="PF00534">
    <property type="entry name" value="Glycos_transf_1"/>
    <property type="match status" value="1"/>
</dbReference>
<dbReference type="PANTHER" id="PTHR12526">
    <property type="entry name" value="GLYCOSYLTRANSFERASE"/>
    <property type="match status" value="1"/>
</dbReference>
<sequence length="356" mass="40295">MKVLQLIDSLNAGGAERMAVNYANSLTSHIEKSYLCATREEGLLKESLVKEVQYLFLNKKAIVDFKAIKTLNVFIKKNNIQVIHAHATSYFLATIIKILNPKLVLIWHDHYGKSEYLNERPTFVLKWCSKLFNHIFSVNKKLKAWAENVLLAKSVTFLPNYAVLITGKAVTQLKGENGARIICLANLRPQKDLMNLLKAFKKIDKKCPAWTLHLVGQDFNDDYSDTIKEYIINQYLEQRVFLYGSCSDTNYILKQSTIGVLSSKSEGLPLALLEYGLAKLPAIATNVGDCYKVISKKSEGLLVEPQNDIVLAEALITYINDLDLRQQVSKNLHEKVSSNFSEVKVVKALIEIYNTY</sequence>
<feature type="domain" description="Glycosyl transferase family 1" evidence="1">
    <location>
        <begin position="174"/>
        <end position="331"/>
    </location>
</feature>